<dbReference type="EMBL" id="PYSW02000002">
    <property type="protein sequence ID" value="KAG2393756.1"/>
    <property type="molecule type" value="Genomic_DNA"/>
</dbReference>
<evidence type="ECO:0000313" key="3">
    <source>
        <dbReference type="EMBL" id="KAG2393756.1"/>
    </source>
</evidence>
<name>A0AA88KS13_NAELO</name>
<keyword evidence="4" id="KW-1185">Reference proteome</keyword>
<keyword evidence="1" id="KW-0880">Kelch repeat</keyword>
<dbReference type="SUPFAM" id="SSF117281">
    <property type="entry name" value="Kelch motif"/>
    <property type="match status" value="1"/>
</dbReference>
<dbReference type="RefSeq" id="XP_044555650.1">
    <property type="nucleotide sequence ID" value="XM_044697238.1"/>
</dbReference>
<proteinExistence type="predicted"/>
<keyword evidence="2" id="KW-0677">Repeat</keyword>
<gene>
    <name evidence="3" type="ORF">C9374_007287</name>
</gene>
<accession>A0AA88KS13</accession>
<dbReference type="Gene3D" id="2.120.10.80">
    <property type="entry name" value="Kelch-type beta propeller"/>
    <property type="match status" value="1"/>
</dbReference>
<dbReference type="Pfam" id="PF24681">
    <property type="entry name" value="Kelch_KLHDC2_KLHL20_DRC7"/>
    <property type="match status" value="1"/>
</dbReference>
<dbReference type="PANTHER" id="PTHR46093">
    <property type="entry name" value="ACYL-COA-BINDING DOMAIN-CONTAINING PROTEIN 5"/>
    <property type="match status" value="1"/>
</dbReference>
<dbReference type="AlphaFoldDB" id="A0AA88KS13"/>
<evidence type="ECO:0000256" key="2">
    <source>
        <dbReference type="ARBA" id="ARBA00022737"/>
    </source>
</evidence>
<reference evidence="3 4" key="1">
    <citation type="journal article" date="2018" name="BMC Genomics">
        <title>The genome of Naegleria lovaniensis, the basis for a comparative approach to unravel pathogenicity factors of the human pathogenic amoeba N. fowleri.</title>
        <authorList>
            <person name="Liechti N."/>
            <person name="Schurch N."/>
            <person name="Bruggmann R."/>
            <person name="Wittwer M."/>
        </authorList>
    </citation>
    <scope>NUCLEOTIDE SEQUENCE [LARGE SCALE GENOMIC DNA]</scope>
    <source>
        <strain evidence="3 4">ATCC 30569</strain>
    </source>
</reference>
<evidence type="ECO:0000256" key="1">
    <source>
        <dbReference type="ARBA" id="ARBA00022441"/>
    </source>
</evidence>
<protein>
    <submittedName>
        <fullName evidence="3">Uncharacterized protein</fullName>
    </submittedName>
</protein>
<evidence type="ECO:0000313" key="4">
    <source>
        <dbReference type="Proteomes" id="UP000816034"/>
    </source>
</evidence>
<dbReference type="InterPro" id="IPR015915">
    <property type="entry name" value="Kelch-typ_b-propeller"/>
</dbReference>
<dbReference type="Proteomes" id="UP000816034">
    <property type="component" value="Unassembled WGS sequence"/>
</dbReference>
<organism evidence="3 4">
    <name type="scientific">Naegleria lovaniensis</name>
    <name type="common">Amoeba</name>
    <dbReference type="NCBI Taxonomy" id="51637"/>
    <lineage>
        <taxon>Eukaryota</taxon>
        <taxon>Discoba</taxon>
        <taxon>Heterolobosea</taxon>
        <taxon>Tetramitia</taxon>
        <taxon>Eutetramitia</taxon>
        <taxon>Vahlkampfiidae</taxon>
        <taxon>Naegleria</taxon>
    </lineage>
</organism>
<sequence>MQHNNTLFSMLLNQHNINFDDDDDQTVENDQQTMMTPSERSQAIEELFLKPHDQASMMIPIEHQISSFARVQGLGLYCIPWHPTGNGSAVFINAPHKTKKTSAIQLTNVRYDVEEDVDRFYVFNGFERWNETAMADVDYVEFVRLHSPRRILDSSATVESPKLQRSEDDEEPFFPAIDMDTVVFEDFNVTPVMKQAREKCQSQAIQPNASVYKPRDFRSTAISKQRPSCRIYHSTAFDSQNNCVYIYGGFTRGRIMSNDIIKMTFTTKETADESSSSSNNDDCVCQSEILTNKFKLIRKTEANDDLDRIPYREGHTAVMRRGKMYVLGGNAGRNGTFEKELLVFDFETYTIEPVNVKGDLFSHRAYHSATYLEKYDIMVVCGGKLRPGQGAPLSSQCFIYHFATSTWELLDPTIFRMPTLSGHQVLKISNSVIAVVGGSHVAYGKASDMSKFIYLYDVESREFCSFDLTHYGYKGRYSMPAAYSEKSKLIAIGGGYCNDCDESLSLIYLDITRSASKHFHHRLLKPKYYDISVVTCEGTSSI</sequence>
<dbReference type="PANTHER" id="PTHR46093:SF18">
    <property type="entry name" value="FIBRONECTIN TYPE-III DOMAIN-CONTAINING PROTEIN"/>
    <property type="match status" value="1"/>
</dbReference>
<dbReference type="GeneID" id="68099741"/>
<comment type="caution">
    <text evidence="3">The sequence shown here is derived from an EMBL/GenBank/DDBJ whole genome shotgun (WGS) entry which is preliminary data.</text>
</comment>